<gene>
    <name evidence="2" type="ORF">RL72_00642</name>
</gene>
<reference evidence="2 3" key="1">
    <citation type="submission" date="2015-02" db="EMBL/GenBank/DDBJ databases">
        <title>Draft genome sequences of ten Microbacterium spp. with emphasis on heavy metal contaminated environments.</title>
        <authorList>
            <person name="Corretto E."/>
        </authorList>
    </citation>
    <scope>NUCLEOTIDE SEQUENCE [LARGE SCALE GENOMIC DNA]</scope>
    <source>
        <strain evidence="2 3">DSM 23848</strain>
    </source>
</reference>
<proteinExistence type="predicted"/>
<evidence type="ECO:0000313" key="3">
    <source>
        <dbReference type="Proteomes" id="UP000033448"/>
    </source>
</evidence>
<keyword evidence="3" id="KW-1185">Reference proteome</keyword>
<organism evidence="2 3">
    <name type="scientific">Microbacterium azadirachtae</name>
    <dbReference type="NCBI Taxonomy" id="582680"/>
    <lineage>
        <taxon>Bacteria</taxon>
        <taxon>Bacillati</taxon>
        <taxon>Actinomycetota</taxon>
        <taxon>Actinomycetes</taxon>
        <taxon>Micrococcales</taxon>
        <taxon>Microbacteriaceae</taxon>
        <taxon>Microbacterium</taxon>
    </lineage>
</organism>
<comment type="caution">
    <text evidence="2">The sequence shown here is derived from an EMBL/GenBank/DDBJ whole genome shotgun (WGS) entry which is preliminary data.</text>
</comment>
<name>A0A0F0L3B8_9MICO</name>
<dbReference type="Proteomes" id="UP000033448">
    <property type="component" value="Unassembled WGS sequence"/>
</dbReference>
<protein>
    <submittedName>
        <fullName evidence="2">Uncharacterized protein</fullName>
    </submittedName>
</protein>
<dbReference type="EMBL" id="JYIT01000057">
    <property type="protein sequence ID" value="KJL27174.1"/>
    <property type="molecule type" value="Genomic_DNA"/>
</dbReference>
<evidence type="ECO:0000256" key="1">
    <source>
        <dbReference type="SAM" id="MobiDB-lite"/>
    </source>
</evidence>
<accession>A0A0F0L3B8</accession>
<feature type="region of interest" description="Disordered" evidence="1">
    <location>
        <begin position="170"/>
        <end position="196"/>
    </location>
</feature>
<dbReference type="AlphaFoldDB" id="A0A0F0L3B8"/>
<evidence type="ECO:0000313" key="2">
    <source>
        <dbReference type="EMBL" id="KJL27174.1"/>
    </source>
</evidence>
<sequence>MHLLGIGWMVTMAVAPSRTGSHIYGDRRAHMNKATLARIGGVAAAIVLTATMTACSGGQSVADACKIANTEMTKATSSVSSDVNAAMQKATQGEKVDFAEIFAPVQKGLDEAGKKVTNEAVKAPLTAFANEFNGFVKAFDGFEMPDLKNIDATDPAAMDKIQEAQKKAEEISTKAQDASAKLTEQGKKLQEVCNKG</sequence>
<dbReference type="PATRIC" id="fig|582680.7.peg.663"/>